<dbReference type="Proteomes" id="UP000281553">
    <property type="component" value="Unassembled WGS sequence"/>
</dbReference>
<dbReference type="AlphaFoldDB" id="A0A3P6PNT5"/>
<evidence type="ECO:0000313" key="2">
    <source>
        <dbReference type="Proteomes" id="UP000281553"/>
    </source>
</evidence>
<reference evidence="1 2" key="1">
    <citation type="submission" date="2018-11" db="EMBL/GenBank/DDBJ databases">
        <authorList>
            <consortium name="Pathogen Informatics"/>
        </authorList>
    </citation>
    <scope>NUCLEOTIDE SEQUENCE [LARGE SCALE GENOMIC DNA]</scope>
</reference>
<dbReference type="EMBL" id="UYRU01002595">
    <property type="protein sequence ID" value="VDK34457.1"/>
    <property type="molecule type" value="Genomic_DNA"/>
</dbReference>
<keyword evidence="2" id="KW-1185">Reference proteome</keyword>
<accession>A0A3P6PNT5</accession>
<sequence length="167" mass="17978">MGMTAVMRFGLFSSGSGGGVCVTVAIDRVCIVRWWRLRLLCSHSLLGCYRPGSQHQRRLISAWGRVHPCSHSVRALAGGCCADTSAFIPIGRSNCAITVCAQTIVMCVCVQARQEVFLVHVPHGVAGGCIGVWGRLLHACILARCWVAGHRDPSDFLSAILLIEPHA</sequence>
<name>A0A3P6PNT5_DIBLA</name>
<proteinExistence type="predicted"/>
<evidence type="ECO:0000313" key="1">
    <source>
        <dbReference type="EMBL" id="VDK34457.1"/>
    </source>
</evidence>
<gene>
    <name evidence="1" type="ORF">DILT_LOCUS586</name>
</gene>
<organism evidence="1 2">
    <name type="scientific">Dibothriocephalus latus</name>
    <name type="common">Fish tapeworm</name>
    <name type="synonym">Diphyllobothrium latum</name>
    <dbReference type="NCBI Taxonomy" id="60516"/>
    <lineage>
        <taxon>Eukaryota</taxon>
        <taxon>Metazoa</taxon>
        <taxon>Spiralia</taxon>
        <taxon>Lophotrochozoa</taxon>
        <taxon>Platyhelminthes</taxon>
        <taxon>Cestoda</taxon>
        <taxon>Eucestoda</taxon>
        <taxon>Diphyllobothriidea</taxon>
        <taxon>Diphyllobothriidae</taxon>
        <taxon>Dibothriocephalus</taxon>
    </lineage>
</organism>
<protein>
    <submittedName>
        <fullName evidence="1">Uncharacterized protein</fullName>
    </submittedName>
</protein>